<protein>
    <recommendedName>
        <fullName evidence="18">Adhesion G protein-coupled receptor E3-like</fullName>
    </recommendedName>
</protein>
<evidence type="ECO:0000256" key="10">
    <source>
        <dbReference type="ARBA" id="ARBA00023136"/>
    </source>
</evidence>
<evidence type="ECO:0000256" key="3">
    <source>
        <dbReference type="ARBA" id="ARBA00022475"/>
    </source>
</evidence>
<evidence type="ECO:0000256" key="4">
    <source>
        <dbReference type="ARBA" id="ARBA00022536"/>
    </source>
</evidence>
<dbReference type="SUPFAM" id="SSF81321">
    <property type="entry name" value="Family A G protein-coupled receptor-like"/>
    <property type="match status" value="1"/>
</dbReference>
<evidence type="ECO:0000259" key="15">
    <source>
        <dbReference type="PROSITE" id="PS50261"/>
    </source>
</evidence>
<dbReference type="InterPro" id="IPR046338">
    <property type="entry name" value="GAIN_dom_sf"/>
</dbReference>
<comment type="similarity">
    <text evidence="2">Belongs to the G-protein coupled receptor 2 family. Adhesion G-protein coupled receptor (ADGR) subfamily.</text>
</comment>
<keyword evidence="10 13" id="KW-0472">Membrane</keyword>
<dbReference type="GO" id="GO:0007166">
    <property type="term" value="P:cell surface receptor signaling pathway"/>
    <property type="evidence" value="ECO:0007669"/>
    <property type="project" value="InterPro"/>
</dbReference>
<reference evidence="16 17" key="1">
    <citation type="submission" date="2024-05" db="EMBL/GenBank/DDBJ databases">
        <title>A high-quality chromosomal-level genome assembly of Topmouth culter (Culter alburnus).</title>
        <authorList>
            <person name="Zhao H."/>
        </authorList>
    </citation>
    <scope>NUCLEOTIDE SEQUENCE [LARGE SCALE GENOMIC DNA]</scope>
    <source>
        <strain evidence="16">CATC2023</strain>
        <tissue evidence="16">Muscle</tissue>
    </source>
</reference>
<dbReference type="AlphaFoldDB" id="A0AAW2B859"/>
<feature type="transmembrane region" description="Helical" evidence="13">
    <location>
        <begin position="280"/>
        <end position="313"/>
    </location>
</feature>
<name>A0AAW2B859_CULAL</name>
<evidence type="ECO:0000313" key="17">
    <source>
        <dbReference type="Proteomes" id="UP001479290"/>
    </source>
</evidence>
<dbReference type="PROSITE" id="PS50221">
    <property type="entry name" value="GAIN_B"/>
    <property type="match status" value="1"/>
</dbReference>
<comment type="subcellular location">
    <subcellularLocation>
        <location evidence="1">Cell membrane</location>
        <topology evidence="1">Multi-pass membrane protein</topology>
    </subcellularLocation>
</comment>
<comment type="caution">
    <text evidence="16">The sequence shown here is derived from an EMBL/GenBank/DDBJ whole genome shotgun (WGS) entry which is preliminary data.</text>
</comment>
<dbReference type="GO" id="GO:0007189">
    <property type="term" value="P:adenylate cyclase-activating G protein-coupled receptor signaling pathway"/>
    <property type="evidence" value="ECO:0007669"/>
    <property type="project" value="TreeGrafter"/>
</dbReference>
<feature type="transmembrane region" description="Helical" evidence="13">
    <location>
        <begin position="413"/>
        <end position="431"/>
    </location>
</feature>
<evidence type="ECO:0000256" key="1">
    <source>
        <dbReference type="ARBA" id="ARBA00004651"/>
    </source>
</evidence>
<keyword evidence="4" id="KW-0245">EGF-like domain</keyword>
<dbReference type="InterPro" id="IPR057244">
    <property type="entry name" value="GAIN_B"/>
</dbReference>
<evidence type="ECO:0000256" key="9">
    <source>
        <dbReference type="ARBA" id="ARBA00022989"/>
    </source>
</evidence>
<keyword evidence="7" id="KW-0677">Repeat</keyword>
<feature type="domain" description="G-protein coupled receptors family 2 profile 2" evidence="15">
    <location>
        <begin position="217"/>
        <end position="464"/>
    </location>
</feature>
<accession>A0AAW2B859</accession>
<evidence type="ECO:0000256" key="11">
    <source>
        <dbReference type="ARBA" id="ARBA00023157"/>
    </source>
</evidence>
<dbReference type="InterPro" id="IPR001740">
    <property type="entry name" value="GPCR_2_EMR1-like_rcpt"/>
</dbReference>
<evidence type="ECO:0000256" key="5">
    <source>
        <dbReference type="ARBA" id="ARBA00022692"/>
    </source>
</evidence>
<feature type="transmembrane region" description="Helical" evidence="13">
    <location>
        <begin position="325"/>
        <end position="348"/>
    </location>
</feature>
<evidence type="ECO:0000256" key="6">
    <source>
        <dbReference type="ARBA" id="ARBA00022729"/>
    </source>
</evidence>
<feature type="domain" description="GAIN-B" evidence="14">
    <location>
        <begin position="61"/>
        <end position="211"/>
    </location>
</feature>
<evidence type="ECO:0000256" key="7">
    <source>
        <dbReference type="ARBA" id="ARBA00022737"/>
    </source>
</evidence>
<evidence type="ECO:0000259" key="14">
    <source>
        <dbReference type="PROSITE" id="PS50221"/>
    </source>
</evidence>
<dbReference type="GO" id="GO:0005886">
    <property type="term" value="C:plasma membrane"/>
    <property type="evidence" value="ECO:0007669"/>
    <property type="project" value="UniProtKB-SubCell"/>
</dbReference>
<evidence type="ECO:0000256" key="13">
    <source>
        <dbReference type="SAM" id="Phobius"/>
    </source>
</evidence>
<organism evidence="16 17">
    <name type="scientific">Culter alburnus</name>
    <name type="common">Topmouth culter</name>
    <dbReference type="NCBI Taxonomy" id="194366"/>
    <lineage>
        <taxon>Eukaryota</taxon>
        <taxon>Metazoa</taxon>
        <taxon>Chordata</taxon>
        <taxon>Craniata</taxon>
        <taxon>Vertebrata</taxon>
        <taxon>Euteleostomi</taxon>
        <taxon>Actinopterygii</taxon>
        <taxon>Neopterygii</taxon>
        <taxon>Teleostei</taxon>
        <taxon>Ostariophysi</taxon>
        <taxon>Cypriniformes</taxon>
        <taxon>Xenocyprididae</taxon>
        <taxon>Xenocypridinae</taxon>
        <taxon>Culter</taxon>
    </lineage>
</organism>
<keyword evidence="11" id="KW-1015">Disulfide bond</keyword>
<feature type="transmembrane region" description="Helical" evidence="13">
    <location>
        <begin position="443"/>
        <end position="463"/>
    </location>
</feature>
<dbReference type="Pfam" id="PF00002">
    <property type="entry name" value="7tm_2"/>
    <property type="match status" value="1"/>
</dbReference>
<keyword evidence="17" id="KW-1185">Reference proteome</keyword>
<evidence type="ECO:0000256" key="2">
    <source>
        <dbReference type="ARBA" id="ARBA00007343"/>
    </source>
</evidence>
<keyword evidence="9 13" id="KW-1133">Transmembrane helix</keyword>
<keyword evidence="8" id="KW-0106">Calcium</keyword>
<keyword evidence="5 13" id="KW-0812">Transmembrane</keyword>
<dbReference type="PRINTS" id="PR01128">
    <property type="entry name" value="EMR1HORMONER"/>
</dbReference>
<evidence type="ECO:0000256" key="12">
    <source>
        <dbReference type="ARBA" id="ARBA00023180"/>
    </source>
</evidence>
<dbReference type="Proteomes" id="UP001479290">
    <property type="component" value="Unassembled WGS sequence"/>
</dbReference>
<dbReference type="InterPro" id="IPR017981">
    <property type="entry name" value="GPCR_2-like_7TM"/>
</dbReference>
<dbReference type="FunFam" id="1.20.1070.10:FF:000054">
    <property type="entry name" value="Adhesion G protein-coupled receptor E3"/>
    <property type="match status" value="1"/>
</dbReference>
<keyword evidence="3" id="KW-1003">Cell membrane</keyword>
<dbReference type="GO" id="GO:0004930">
    <property type="term" value="F:G protein-coupled receptor activity"/>
    <property type="evidence" value="ECO:0007669"/>
    <property type="project" value="InterPro"/>
</dbReference>
<dbReference type="Gene3D" id="2.60.220.50">
    <property type="match status" value="1"/>
</dbReference>
<dbReference type="PROSITE" id="PS50261">
    <property type="entry name" value="G_PROTEIN_RECEP_F2_4"/>
    <property type="match status" value="1"/>
</dbReference>
<keyword evidence="6" id="KW-0732">Signal</keyword>
<evidence type="ECO:0000256" key="8">
    <source>
        <dbReference type="ARBA" id="ARBA00022837"/>
    </source>
</evidence>
<feature type="transmembrane region" description="Helical" evidence="13">
    <location>
        <begin position="219"/>
        <end position="242"/>
    </location>
</feature>
<dbReference type="PANTHER" id="PTHR12011:SF469">
    <property type="entry name" value="ADHESION G PROTEIN-COUPLED RECEPTOR E1-RELATED"/>
    <property type="match status" value="1"/>
</dbReference>
<dbReference type="Gene3D" id="1.20.1070.10">
    <property type="entry name" value="Rhodopsin 7-helix transmembrane proteins"/>
    <property type="match status" value="1"/>
</dbReference>
<dbReference type="InterPro" id="IPR000203">
    <property type="entry name" value="GPS"/>
</dbReference>
<keyword evidence="12" id="KW-0325">Glycoprotein</keyword>
<dbReference type="SMART" id="SM00303">
    <property type="entry name" value="GPS"/>
    <property type="match status" value="1"/>
</dbReference>
<feature type="transmembrane region" description="Helical" evidence="13">
    <location>
        <begin position="368"/>
        <end position="392"/>
    </location>
</feature>
<sequence>MAFNTSEKILESSSSSSFSPAELASQGNSMLKSTEKLISTLVKPTDTSDNVSFTLPAVEVEIFMVGPNVTLDKIPRLDTTNSSVDIDLIGIAKNNSERSAAVAFMSFNTMENLLKPDFFNTSNDTIKTMMSTVISATLPKTTNTKLTKPVNFTLKHIREFDPSGSLSCVYWNISEWIVDGCSVLKINSSYTVCSCVHLSTFALIMQTSRPPESDSLLDVLNLVCVIVGLVFFSLSLLTFALCQWSPGVNNVARINICISLLLAHLLFLLTQQFLNIIRPHQVLCAVISGVLHFLFLSGFVWMFIEAVLLFICVKNLSQISSKKREVLSSGYLCVIGYTIALVVVGVSVGLLPEGYGSEHCWIKMDKGFIWSFLGPVCVILALNMILFINIFISLNSTLKNLNAEVSQMKQTKIMVFKTLAQFVVLGCSWILGFFTNGSKVLEILFLILNSQQGTFIFLIYCVLNNEIRQQYRKFFRCLCPGLKQH</sequence>
<gene>
    <name evidence="16" type="ORF">ABG768_001152</name>
</gene>
<evidence type="ECO:0008006" key="18">
    <source>
        <dbReference type="Google" id="ProtNLM"/>
    </source>
</evidence>
<dbReference type="InterPro" id="IPR000832">
    <property type="entry name" value="GPCR_2_secretin-like"/>
</dbReference>
<evidence type="ECO:0000313" key="16">
    <source>
        <dbReference type="EMBL" id="KAK9981628.1"/>
    </source>
</evidence>
<proteinExistence type="inferred from homology"/>
<dbReference type="Pfam" id="PF01825">
    <property type="entry name" value="GPS"/>
    <property type="match status" value="1"/>
</dbReference>
<dbReference type="EMBL" id="JAWDJR010000001">
    <property type="protein sequence ID" value="KAK9981628.1"/>
    <property type="molecule type" value="Genomic_DNA"/>
</dbReference>
<dbReference type="PANTHER" id="PTHR12011">
    <property type="entry name" value="ADHESION G-PROTEIN COUPLED RECEPTOR"/>
    <property type="match status" value="1"/>
</dbReference>
<feature type="transmembrane region" description="Helical" evidence="13">
    <location>
        <begin position="254"/>
        <end position="274"/>
    </location>
</feature>